<comment type="caution">
    <text evidence="2">The sequence shown here is derived from an EMBL/GenBank/DDBJ whole genome shotgun (WGS) entry which is preliminary data.</text>
</comment>
<proteinExistence type="predicted"/>
<feature type="compositionally biased region" description="Low complexity" evidence="1">
    <location>
        <begin position="1"/>
        <end position="20"/>
    </location>
</feature>
<reference evidence="2" key="1">
    <citation type="submission" date="2016-10" db="EMBL/GenBank/DDBJ databases">
        <title>Sequence of Gallionella enrichment culture.</title>
        <authorList>
            <person name="Poehlein A."/>
            <person name="Muehling M."/>
            <person name="Daniel R."/>
        </authorList>
    </citation>
    <scope>NUCLEOTIDE SEQUENCE</scope>
</reference>
<accession>A0A1J5PTF6</accession>
<evidence type="ECO:0000313" key="2">
    <source>
        <dbReference type="EMBL" id="OIQ74894.1"/>
    </source>
</evidence>
<organism evidence="2">
    <name type="scientific">mine drainage metagenome</name>
    <dbReference type="NCBI Taxonomy" id="410659"/>
    <lineage>
        <taxon>unclassified sequences</taxon>
        <taxon>metagenomes</taxon>
        <taxon>ecological metagenomes</taxon>
    </lineage>
</organism>
<sequence>MRSGPSGSPSSPAEGAASPGWRCPASTGMTTSNASACTANRWLHCASPRTGTLVIHNCWRARVIAT</sequence>
<dbReference type="AlphaFoldDB" id="A0A1J5PTF6"/>
<gene>
    <name evidence="2" type="ORF">GALL_434450</name>
</gene>
<protein>
    <submittedName>
        <fullName evidence="2">Uncharacterized protein</fullName>
    </submittedName>
</protein>
<name>A0A1J5PTF6_9ZZZZ</name>
<feature type="region of interest" description="Disordered" evidence="1">
    <location>
        <begin position="1"/>
        <end position="32"/>
    </location>
</feature>
<dbReference type="EMBL" id="MLJW01002347">
    <property type="protein sequence ID" value="OIQ74894.1"/>
    <property type="molecule type" value="Genomic_DNA"/>
</dbReference>
<evidence type="ECO:0000256" key="1">
    <source>
        <dbReference type="SAM" id="MobiDB-lite"/>
    </source>
</evidence>